<organism evidence="2 3">
    <name type="scientific">Leptolyngbya foveolarum</name>
    <dbReference type="NCBI Taxonomy" id="47253"/>
    <lineage>
        <taxon>Bacteria</taxon>
        <taxon>Bacillati</taxon>
        <taxon>Cyanobacteriota</taxon>
        <taxon>Cyanophyceae</taxon>
        <taxon>Leptolyngbyales</taxon>
        <taxon>Leptolyngbyaceae</taxon>
        <taxon>Leptolyngbya group</taxon>
        <taxon>Leptolyngbya</taxon>
    </lineage>
</organism>
<reference evidence="2 3" key="2">
    <citation type="submission" date="2018-06" db="EMBL/GenBank/DDBJ databases">
        <title>Metagenomic assembly of (sub)arctic Cyanobacteria and their associated microbiome from non-axenic cultures.</title>
        <authorList>
            <person name="Baurain D."/>
        </authorList>
    </citation>
    <scope>NUCLEOTIDE SEQUENCE [LARGE SCALE GENOMIC DNA]</scope>
    <source>
        <strain evidence="2">ULC129bin1</strain>
    </source>
</reference>
<dbReference type="AlphaFoldDB" id="A0A2W4UPX4"/>
<evidence type="ECO:0000313" key="3">
    <source>
        <dbReference type="Proteomes" id="UP000249354"/>
    </source>
</evidence>
<evidence type="ECO:0000256" key="1">
    <source>
        <dbReference type="SAM" id="MobiDB-lite"/>
    </source>
</evidence>
<reference evidence="3" key="1">
    <citation type="submission" date="2018-04" db="EMBL/GenBank/DDBJ databases">
        <authorList>
            <person name="Cornet L."/>
        </authorList>
    </citation>
    <scope>NUCLEOTIDE SEQUENCE [LARGE SCALE GENOMIC DNA]</scope>
</reference>
<comment type="caution">
    <text evidence="2">The sequence shown here is derived from an EMBL/GenBank/DDBJ whole genome shotgun (WGS) entry which is preliminary data.</text>
</comment>
<proteinExistence type="predicted"/>
<accession>A0A2W4UPX4</accession>
<protein>
    <submittedName>
        <fullName evidence="2">Uncharacterized protein</fullName>
    </submittedName>
</protein>
<dbReference type="EMBL" id="QBMC01000047">
    <property type="protein sequence ID" value="PZO19049.1"/>
    <property type="molecule type" value="Genomic_DNA"/>
</dbReference>
<sequence length="102" mass="11529">MPLVVHAVSSITGRYIQAKFVHGTFSKLIFLQRHATLLALGLNLLYLSAQAISETFSHPLAAKGRWQGIWQFLQNPNRKPYVSTLDSQYYPPDNRTDASAQR</sequence>
<evidence type="ECO:0000313" key="2">
    <source>
        <dbReference type="EMBL" id="PZO19049.1"/>
    </source>
</evidence>
<feature type="region of interest" description="Disordered" evidence="1">
    <location>
        <begin position="83"/>
        <end position="102"/>
    </location>
</feature>
<gene>
    <name evidence="2" type="ORF">DCF25_08885</name>
</gene>
<dbReference type="Proteomes" id="UP000249354">
    <property type="component" value="Unassembled WGS sequence"/>
</dbReference>
<name>A0A2W4UPX4_9CYAN</name>